<dbReference type="RefSeq" id="WP_169679547.1">
    <property type="nucleotide sequence ID" value="NZ_JABBNU010000004.1"/>
</dbReference>
<dbReference type="InterPro" id="IPR003719">
    <property type="entry name" value="Phenazine_PhzF-like"/>
</dbReference>
<dbReference type="PANTHER" id="PTHR13774">
    <property type="entry name" value="PHENAZINE BIOSYNTHESIS PROTEIN"/>
    <property type="match status" value="1"/>
</dbReference>
<dbReference type="SUPFAM" id="SSF54506">
    <property type="entry name" value="Diaminopimelate epimerase-like"/>
    <property type="match status" value="1"/>
</dbReference>
<dbReference type="PANTHER" id="PTHR13774:SF17">
    <property type="entry name" value="PHENAZINE BIOSYNTHESIS-LIKE DOMAIN-CONTAINING PROTEIN"/>
    <property type="match status" value="1"/>
</dbReference>
<comment type="caution">
    <text evidence="3">The sequence shown here is derived from an EMBL/GenBank/DDBJ whole genome shotgun (WGS) entry which is preliminary data.</text>
</comment>
<gene>
    <name evidence="3" type="ORF">HH304_07080</name>
</gene>
<dbReference type="Gene3D" id="3.10.310.10">
    <property type="entry name" value="Diaminopimelate Epimerase, Chain A, domain 1"/>
    <property type="match status" value="2"/>
</dbReference>
<dbReference type="AlphaFoldDB" id="A0A848IYB0"/>
<dbReference type="Proteomes" id="UP000559010">
    <property type="component" value="Unassembled WGS sequence"/>
</dbReference>
<organism evidence="3 4">
    <name type="scientific">Marinigracilibium pacificum</name>
    <dbReference type="NCBI Taxonomy" id="2729599"/>
    <lineage>
        <taxon>Bacteria</taxon>
        <taxon>Pseudomonadati</taxon>
        <taxon>Bacteroidota</taxon>
        <taxon>Cytophagia</taxon>
        <taxon>Cytophagales</taxon>
        <taxon>Flammeovirgaceae</taxon>
        <taxon>Marinigracilibium</taxon>
    </lineage>
</organism>
<dbReference type="PIRSF" id="PIRSF016184">
    <property type="entry name" value="PhzC_PhzF"/>
    <property type="match status" value="1"/>
</dbReference>
<dbReference type="EMBL" id="JABBNU010000004">
    <property type="protein sequence ID" value="NMM48158.1"/>
    <property type="molecule type" value="Genomic_DNA"/>
</dbReference>
<evidence type="ECO:0000313" key="3">
    <source>
        <dbReference type="EMBL" id="NMM48158.1"/>
    </source>
</evidence>
<sequence>MKNLQYSIISAFTDNKDYKGNTTAVVHVTVPLKSEEMQEYARILNQPATTFIYHDEFNEEYHLRWFAPDAEIDLCGHGSFGAIPFLLDEPGKVELNFAGGIINGEKYLNNECSIDLDTIESERDQPPKGLEDALGVKIESYFKTNNKHIVVLESERKVAKMKPDFEQLKKIKVFGYAVTAPGDEVDFVSRTIVPHVQALEDQATGSSHAALFPFWAKNLKKESLTAIQVSQRGGFFKGEVNDGRVLIRSGYRLYSEGNLKEL</sequence>
<dbReference type="GO" id="GO:0016853">
    <property type="term" value="F:isomerase activity"/>
    <property type="evidence" value="ECO:0007669"/>
    <property type="project" value="UniProtKB-KW"/>
</dbReference>
<evidence type="ECO:0000256" key="1">
    <source>
        <dbReference type="ARBA" id="ARBA00008270"/>
    </source>
</evidence>
<reference evidence="3 4" key="1">
    <citation type="submission" date="2020-04" db="EMBL/GenBank/DDBJ databases">
        <title>Flammeovirgaceae bacterium KN852 isolated from deep sea.</title>
        <authorList>
            <person name="Zhang D.-C."/>
        </authorList>
    </citation>
    <scope>NUCLEOTIDE SEQUENCE [LARGE SCALE GENOMIC DNA]</scope>
    <source>
        <strain evidence="3 4">KN852</strain>
    </source>
</reference>
<evidence type="ECO:0000256" key="2">
    <source>
        <dbReference type="ARBA" id="ARBA00023235"/>
    </source>
</evidence>
<protein>
    <submittedName>
        <fullName evidence="3">PhzF family phenazine biosynthesis protein</fullName>
    </submittedName>
</protein>
<name>A0A848IYB0_9BACT</name>
<keyword evidence="4" id="KW-1185">Reference proteome</keyword>
<proteinExistence type="inferred from homology"/>
<keyword evidence="2" id="KW-0413">Isomerase</keyword>
<dbReference type="GO" id="GO:0005737">
    <property type="term" value="C:cytoplasm"/>
    <property type="evidence" value="ECO:0007669"/>
    <property type="project" value="TreeGrafter"/>
</dbReference>
<accession>A0A848IYB0</accession>
<comment type="similarity">
    <text evidence="1">Belongs to the PhzF family.</text>
</comment>
<dbReference type="Pfam" id="PF02567">
    <property type="entry name" value="PhzC-PhzF"/>
    <property type="match status" value="1"/>
</dbReference>
<evidence type="ECO:0000313" key="4">
    <source>
        <dbReference type="Proteomes" id="UP000559010"/>
    </source>
</evidence>